<dbReference type="EMBL" id="MHCH01000060">
    <property type="protein sequence ID" value="OGY15783.1"/>
    <property type="molecule type" value="Genomic_DNA"/>
</dbReference>
<dbReference type="STRING" id="1797589.A2784_01520"/>
<dbReference type="Proteomes" id="UP000177324">
    <property type="component" value="Unassembled WGS sequence"/>
</dbReference>
<dbReference type="Pfam" id="PF01402">
    <property type="entry name" value="RHH_1"/>
    <property type="match status" value="1"/>
</dbReference>
<protein>
    <recommendedName>
        <fullName evidence="1">Ribbon-helix-helix protein CopG domain-containing protein</fullName>
    </recommendedName>
</protein>
<gene>
    <name evidence="2" type="ORF">A2784_01520</name>
</gene>
<reference evidence="2 3" key="1">
    <citation type="journal article" date="2016" name="Nat. Commun.">
        <title>Thousands of microbial genomes shed light on interconnected biogeochemical processes in an aquifer system.</title>
        <authorList>
            <person name="Anantharaman K."/>
            <person name="Brown C.T."/>
            <person name="Hug L.A."/>
            <person name="Sharon I."/>
            <person name="Castelle C.J."/>
            <person name="Probst A.J."/>
            <person name="Thomas B.C."/>
            <person name="Singh A."/>
            <person name="Wilkins M.J."/>
            <person name="Karaoz U."/>
            <person name="Brodie E.L."/>
            <person name="Williams K.H."/>
            <person name="Hubbard S.S."/>
            <person name="Banfield J.F."/>
        </authorList>
    </citation>
    <scope>NUCLEOTIDE SEQUENCE [LARGE SCALE GENOMIC DNA]</scope>
</reference>
<evidence type="ECO:0000313" key="2">
    <source>
        <dbReference type="EMBL" id="OGY15783.1"/>
    </source>
</evidence>
<organism evidence="2 3">
    <name type="scientific">Candidatus Chisholmbacteria bacterium RIFCSPHIGHO2_01_FULL_48_12</name>
    <dbReference type="NCBI Taxonomy" id="1797589"/>
    <lineage>
        <taxon>Bacteria</taxon>
        <taxon>Candidatus Chisholmiibacteriota</taxon>
    </lineage>
</organism>
<accession>A0A1G1VK09</accession>
<proteinExistence type="predicted"/>
<dbReference type="SUPFAM" id="SSF47598">
    <property type="entry name" value="Ribbon-helix-helix"/>
    <property type="match status" value="1"/>
</dbReference>
<dbReference type="InterPro" id="IPR010985">
    <property type="entry name" value="Ribbon_hlx_hlx"/>
</dbReference>
<dbReference type="InterPro" id="IPR002145">
    <property type="entry name" value="CopG"/>
</dbReference>
<comment type="caution">
    <text evidence="2">The sequence shown here is derived from an EMBL/GenBank/DDBJ whole genome shotgun (WGS) entry which is preliminary data.</text>
</comment>
<feature type="domain" description="Ribbon-helix-helix protein CopG" evidence="1">
    <location>
        <begin position="4"/>
        <end position="42"/>
    </location>
</feature>
<dbReference type="AlphaFoldDB" id="A0A1G1VK09"/>
<evidence type="ECO:0000259" key="1">
    <source>
        <dbReference type="Pfam" id="PF01402"/>
    </source>
</evidence>
<evidence type="ECO:0000313" key="3">
    <source>
        <dbReference type="Proteomes" id="UP000177324"/>
    </source>
</evidence>
<dbReference type="GO" id="GO:0006355">
    <property type="term" value="P:regulation of DNA-templated transcription"/>
    <property type="evidence" value="ECO:0007669"/>
    <property type="project" value="InterPro"/>
</dbReference>
<sequence>MLQRTQLMLDDQLKQDLLELAELTNRSMSDLVREFVAERVEENKKRVKRSKKMSGAEALLELAKRAEEIDKKYGYFGPTDGSVNHDYYLYGLPKKKK</sequence>
<name>A0A1G1VK09_9BACT</name>